<proteinExistence type="inferred from homology"/>
<sequence length="89" mass="10216">MPRRKQAKRMTMQDIRTIFRLTHEQGQVQTCIVHLLRHSMSFASYNDRKAIYTAVDAEAAEAALTAFEHSDLARQYPELAAEACLYLSK</sequence>
<evidence type="ECO:0000256" key="3">
    <source>
        <dbReference type="ARBA" id="ARBA00022578"/>
    </source>
</evidence>
<keyword evidence="7" id="KW-1185">Reference proteome</keyword>
<dbReference type="Pfam" id="PF00872">
    <property type="entry name" value="Transposase_mut"/>
    <property type="match status" value="1"/>
</dbReference>
<keyword evidence="5" id="KW-0233">DNA recombination</keyword>
<evidence type="ECO:0000313" key="7">
    <source>
        <dbReference type="Proteomes" id="UP000645462"/>
    </source>
</evidence>
<comment type="similarity">
    <text evidence="2">Belongs to the transposase mutator family.</text>
</comment>
<dbReference type="EMBL" id="BMFC01000030">
    <property type="protein sequence ID" value="GGC23715.1"/>
    <property type="molecule type" value="Genomic_DNA"/>
</dbReference>
<evidence type="ECO:0000256" key="1">
    <source>
        <dbReference type="ARBA" id="ARBA00002190"/>
    </source>
</evidence>
<evidence type="ECO:0000313" key="6">
    <source>
        <dbReference type="EMBL" id="GGC23715.1"/>
    </source>
</evidence>
<name>A0ABQ1LH06_9RHOB</name>
<gene>
    <name evidence="6" type="ORF">GCM10011363_45310</name>
</gene>
<comment type="caution">
    <text evidence="6">The sequence shown here is derived from an EMBL/GenBank/DDBJ whole genome shotgun (WGS) entry which is preliminary data.</text>
</comment>
<dbReference type="Proteomes" id="UP000645462">
    <property type="component" value="Unassembled WGS sequence"/>
</dbReference>
<protein>
    <recommendedName>
        <fullName evidence="8">Integrase</fullName>
    </recommendedName>
</protein>
<keyword evidence="4" id="KW-0238">DNA-binding</keyword>
<evidence type="ECO:0000256" key="4">
    <source>
        <dbReference type="ARBA" id="ARBA00023125"/>
    </source>
</evidence>
<evidence type="ECO:0008006" key="8">
    <source>
        <dbReference type="Google" id="ProtNLM"/>
    </source>
</evidence>
<keyword evidence="3" id="KW-0815">Transposition</keyword>
<comment type="function">
    <text evidence="1">Required for the transposition of the insertion element.</text>
</comment>
<evidence type="ECO:0000256" key="2">
    <source>
        <dbReference type="ARBA" id="ARBA00010961"/>
    </source>
</evidence>
<dbReference type="InterPro" id="IPR001207">
    <property type="entry name" value="Transposase_mutator"/>
</dbReference>
<accession>A0ABQ1LH06</accession>
<organism evidence="6 7">
    <name type="scientific">Marivita lacus</name>
    <dbReference type="NCBI Taxonomy" id="1323742"/>
    <lineage>
        <taxon>Bacteria</taxon>
        <taxon>Pseudomonadati</taxon>
        <taxon>Pseudomonadota</taxon>
        <taxon>Alphaproteobacteria</taxon>
        <taxon>Rhodobacterales</taxon>
        <taxon>Roseobacteraceae</taxon>
        <taxon>Marivita</taxon>
    </lineage>
</organism>
<reference evidence="7" key="1">
    <citation type="journal article" date="2019" name="Int. J. Syst. Evol. Microbiol.">
        <title>The Global Catalogue of Microorganisms (GCM) 10K type strain sequencing project: providing services to taxonomists for standard genome sequencing and annotation.</title>
        <authorList>
            <consortium name="The Broad Institute Genomics Platform"/>
            <consortium name="The Broad Institute Genome Sequencing Center for Infectious Disease"/>
            <person name="Wu L."/>
            <person name="Ma J."/>
        </authorList>
    </citation>
    <scope>NUCLEOTIDE SEQUENCE [LARGE SCALE GENOMIC DNA]</scope>
    <source>
        <strain evidence="7">CGMCC 1.12478</strain>
    </source>
</reference>
<evidence type="ECO:0000256" key="5">
    <source>
        <dbReference type="ARBA" id="ARBA00023172"/>
    </source>
</evidence>